<dbReference type="Pfam" id="PF00480">
    <property type="entry name" value="ROK"/>
    <property type="match status" value="1"/>
</dbReference>
<dbReference type="Gene3D" id="3.30.420.40">
    <property type="match status" value="2"/>
</dbReference>
<comment type="similarity">
    <text evidence="1">Belongs to the ROK (NagC/XylR) family.</text>
</comment>
<accession>A0A4R5U0E5</accession>
<name>A0A4R5U0E5_9MICC</name>
<dbReference type="PANTHER" id="PTHR18964:SF149">
    <property type="entry name" value="BIFUNCTIONAL UDP-N-ACETYLGLUCOSAMINE 2-EPIMERASE_N-ACETYLMANNOSAMINE KINASE"/>
    <property type="match status" value="1"/>
</dbReference>
<evidence type="ECO:0000313" key="2">
    <source>
        <dbReference type="EMBL" id="TDK27029.1"/>
    </source>
</evidence>
<evidence type="ECO:0000256" key="1">
    <source>
        <dbReference type="ARBA" id="ARBA00006479"/>
    </source>
</evidence>
<dbReference type="Proteomes" id="UP000295411">
    <property type="component" value="Unassembled WGS sequence"/>
</dbReference>
<keyword evidence="3" id="KW-1185">Reference proteome</keyword>
<comment type="caution">
    <text evidence="2">The sequence shown here is derived from an EMBL/GenBank/DDBJ whole genome shotgun (WGS) entry which is preliminary data.</text>
</comment>
<reference evidence="2 3" key="1">
    <citation type="submission" date="2019-03" db="EMBL/GenBank/DDBJ databases">
        <title>Arthrobacter sp. nov., an bacterium isolated from biocrust in Mu Us Desert.</title>
        <authorList>
            <person name="Lixiong L."/>
        </authorList>
    </citation>
    <scope>NUCLEOTIDE SEQUENCE [LARGE SCALE GENOMIC DNA]</scope>
    <source>
        <strain evidence="2 3">SLN-3</strain>
    </source>
</reference>
<dbReference type="PANTHER" id="PTHR18964">
    <property type="entry name" value="ROK (REPRESSOR, ORF, KINASE) FAMILY"/>
    <property type="match status" value="1"/>
</dbReference>
<dbReference type="OrthoDB" id="9810372at2"/>
<dbReference type="AlphaFoldDB" id="A0A4R5U0E5"/>
<dbReference type="InterPro" id="IPR043129">
    <property type="entry name" value="ATPase_NBD"/>
</dbReference>
<dbReference type="EMBL" id="SMTK01000002">
    <property type="protein sequence ID" value="TDK27029.1"/>
    <property type="molecule type" value="Genomic_DNA"/>
</dbReference>
<dbReference type="InterPro" id="IPR000600">
    <property type="entry name" value="ROK"/>
</dbReference>
<evidence type="ECO:0000313" key="3">
    <source>
        <dbReference type="Proteomes" id="UP000295411"/>
    </source>
</evidence>
<gene>
    <name evidence="2" type="ORF">E2F48_04715</name>
</gene>
<proteinExistence type="inferred from homology"/>
<dbReference type="SUPFAM" id="SSF53067">
    <property type="entry name" value="Actin-like ATPase domain"/>
    <property type="match status" value="1"/>
</dbReference>
<protein>
    <submittedName>
        <fullName evidence="2">ROK family protein</fullName>
    </submittedName>
</protein>
<sequence>MKAALVDDAGRLHSLLRIPTPRDGQFPGDVVVAKVAALTENYRAEYPGCAIESIGLVVPGLVDEEAGIGRMSANLGWRDYPFGEHLTRVTGLPVAFGHDVSIAGEAEMRAGAGRGLRDVVVMVIGTGIAGAVFCEGQRVRAGGYAGEIGHAEVPGGTECPCGAFGCLETIGSAGAITRRYNALSGNAAAGAKAVLTAALSGDRHAAQVWEDAVNALAFSICQLTAILGTEAVILGGGLAQAGPALVEPLQSRVESRLSFLRAPRILTTVLGQDAGLIGAGLRARDLVARP</sequence>
<organism evidence="2 3">
    <name type="scientific">Arthrobacter crusticola</name>
    <dbReference type="NCBI Taxonomy" id="2547960"/>
    <lineage>
        <taxon>Bacteria</taxon>
        <taxon>Bacillati</taxon>
        <taxon>Actinomycetota</taxon>
        <taxon>Actinomycetes</taxon>
        <taxon>Micrococcales</taxon>
        <taxon>Micrococcaceae</taxon>
        <taxon>Arthrobacter</taxon>
    </lineage>
</organism>